<feature type="compositionally biased region" description="Gly residues" evidence="8">
    <location>
        <begin position="228"/>
        <end position="243"/>
    </location>
</feature>
<dbReference type="Pfam" id="PF07546">
    <property type="entry name" value="EMI"/>
    <property type="match status" value="1"/>
</dbReference>
<feature type="chain" id="PRO_5040409629" description="EMILIN-1-like" evidence="10">
    <location>
        <begin position="23"/>
        <end position="1406"/>
    </location>
</feature>
<evidence type="ECO:0000256" key="7">
    <source>
        <dbReference type="SAM" id="Coils"/>
    </source>
</evidence>
<comment type="subcellular location">
    <subcellularLocation>
        <location evidence="1">Secreted</location>
        <location evidence="1">Extracellular space</location>
        <location evidence="1">Extracellular matrix</location>
    </subcellularLocation>
</comment>
<dbReference type="PROSITE" id="PS51041">
    <property type="entry name" value="EMI"/>
    <property type="match status" value="1"/>
</dbReference>
<feature type="compositionally biased region" description="Basic and acidic residues" evidence="8">
    <location>
        <begin position="306"/>
        <end position="316"/>
    </location>
</feature>
<evidence type="ECO:0000259" key="13">
    <source>
        <dbReference type="PROSITE" id="PS51041"/>
    </source>
</evidence>
<dbReference type="GO" id="GO:0035556">
    <property type="term" value="P:intracellular signal transduction"/>
    <property type="evidence" value="ECO:0007669"/>
    <property type="project" value="InterPro"/>
</dbReference>
<dbReference type="Gene3D" id="2.60.120.40">
    <property type="match status" value="1"/>
</dbReference>
<keyword evidence="15" id="KW-1185">Reference proteome</keyword>
<proteinExistence type="predicted"/>
<evidence type="ECO:0000259" key="12">
    <source>
        <dbReference type="PROSITE" id="PS50871"/>
    </source>
</evidence>
<dbReference type="InterPro" id="IPR008983">
    <property type="entry name" value="Tumour_necrosis_fac-like_dom"/>
</dbReference>
<dbReference type="Proteomes" id="UP001153269">
    <property type="component" value="Unassembled WGS sequence"/>
</dbReference>
<feature type="domain" description="C1q" evidence="12">
    <location>
        <begin position="1261"/>
        <end position="1406"/>
    </location>
</feature>
<evidence type="ECO:0000256" key="3">
    <source>
        <dbReference type="ARBA" id="ARBA00022530"/>
    </source>
</evidence>
<dbReference type="PANTHER" id="PTHR15427:SF1">
    <property type="entry name" value="EMILIN-1"/>
    <property type="match status" value="1"/>
</dbReference>
<feature type="region of interest" description="Disordered" evidence="8">
    <location>
        <begin position="269"/>
        <end position="316"/>
    </location>
</feature>
<feature type="signal peptide" evidence="10">
    <location>
        <begin position="1"/>
        <end position="22"/>
    </location>
</feature>
<sequence length="1406" mass="147914">MAALPLLLLALWTCGHDKSAFATRPSYSLYTGGHAHGVRAASRHSVTLQLTLVLFLTVALVLVLVLVLTLFLILVLVLVLVQVLVLVLILTLTLVLILVLVLVQVLVLVLILTLVLILVLVLVLVLVLQEPNWCSFVVTKTVSCVVEDGVETYVKPDYHPCSWGSGQCSRVVVYRSFMRPRYKVAYKMVTQMEWKCCHGYSGEDCSNGPAGGAGPQVSTFRPQPRPGPGGGTGSGGGQSGGHGGKVENEKMRQLEEKIQSLTRIVTDLQSTMNNPSISRGGGGGGGGGGGEEKKEKKEEEEEEETKLDQLDNRTQAHDKNLLSINNHLVNGKTNDLDGGSPGGGLSGGKLNSLKEEILRELETRVSLSCSSCQAGVEDLRRQQLEDRERIRALEKRLNVMDARSVQGLDGLRRDVVRLQGCCNTVNDLRNRITDAERKISSASENFDVLQNRLDRTLSGAGGSTGPTSGTHGGASGGRGGVGGGGKDVVVTEDMLDSRLRDVERRVNDTVQQTEQSCSHLENDLKDYAHKELKDLRTVFLDRFDDQAFRIADVELDVGLVKNRVRDQNQRLLQLENSTSLLIRRLEHCSCGGGGGGGGEGGSWEGGDRGEGGSQGGGGGGGGDRGEGGSRGGGGEGGSWEGGAGGGGGGKGREGGSWGGGGGGDGGDRGEGGSWGGGEAGALQLSRRRRRRRGRKLGRRGRRRRKPGRRGGGGGGDRGEGGSRGGGGGEGGSRVDGAGGGDRGQGGSLGGEGGSREDGAGGGDRGQGGSLGGEGGSRGGGVRRRGRKPGRSRRRGRKLGRRRRRVVANEDQIQHFNTRLKDLSVSGDSLYDKVVDLSHDVRKIKALTGDHGEHFTRIVTEVETLGHDCDLCRKVEEELGRLRNHSQDALGRMQSHINRLQIRLDSEKDGCLQMCSHLQDDVRLLRDDVRRCSSKCGGSGGSGSSGDSGGYGGSGGSGGSGSSGSSGDGSSGGSGGSGSSGGSGGSGSSGGSGGSGTSEGGPGLDSAKPLDGHSVIGGSVHNNQLKTLQGELSEVVLTFSSINDTLKGIEHTMQKHGSVITDLGNTKDKIISELDKIQLEVSEHMEESRDRLDGLDRDVRRFESTLLVEMGDCRRSGDGLEKRLSKLEGVCGRLDGVSDSIHKIKEGLNRHVSSLWTCVSGLNDTVVHHGGILDVIQKNQDDVHGRMKNLNSSVNHVLRDLQNFSEQDVSGQPGPPGPPGERGLNGLPGPRGPPGPFGQQGHTGARGFPGPKGETGSPGADAHVPRLSFSAALTFPVDKAGTIVFDKIFVNEGDFYDPRTGVFTAPVDGHYFFSAVLTGHKNEKIEAVLSKSNYGMARVDSGGYQPEGLENNPVAEAKTTPGSLAVFNIILPLQARDTICIDLVMGKLAHSVEPLTIFNGMLLYEDM</sequence>
<keyword evidence="2" id="KW-0964">Secreted</keyword>
<dbReference type="InterPro" id="IPR001073">
    <property type="entry name" value="C1q_dom"/>
</dbReference>
<feature type="domain" description="Doublecortin" evidence="11">
    <location>
        <begin position="787"/>
        <end position="867"/>
    </location>
</feature>
<dbReference type="Pfam" id="PF00386">
    <property type="entry name" value="C1q"/>
    <property type="match status" value="1"/>
</dbReference>
<dbReference type="InterPro" id="IPR011489">
    <property type="entry name" value="EMI_domain"/>
</dbReference>
<keyword evidence="4 10" id="KW-0732">Signal</keyword>
<feature type="region of interest" description="Disordered" evidence="8">
    <location>
        <begin position="592"/>
        <end position="805"/>
    </location>
</feature>
<feature type="compositionally biased region" description="Gly residues" evidence="8">
    <location>
        <begin position="709"/>
        <end position="752"/>
    </location>
</feature>
<evidence type="ECO:0000313" key="14">
    <source>
        <dbReference type="EMBL" id="CAB1424165.1"/>
    </source>
</evidence>
<dbReference type="PROSITE" id="PS50309">
    <property type="entry name" value="DC"/>
    <property type="match status" value="1"/>
</dbReference>
<evidence type="ECO:0000256" key="4">
    <source>
        <dbReference type="ARBA" id="ARBA00022729"/>
    </source>
</evidence>
<feature type="region of interest" description="Disordered" evidence="8">
    <location>
        <begin position="457"/>
        <end position="487"/>
    </location>
</feature>
<protein>
    <recommendedName>
        <fullName evidence="16">EMILIN-1-like</fullName>
    </recommendedName>
</protein>
<keyword evidence="9" id="KW-1133">Transmembrane helix</keyword>
<evidence type="ECO:0000256" key="8">
    <source>
        <dbReference type="SAM" id="MobiDB-lite"/>
    </source>
</evidence>
<keyword evidence="5 7" id="KW-0175">Coiled coil</keyword>
<feature type="region of interest" description="Disordered" evidence="8">
    <location>
        <begin position="1205"/>
        <end position="1262"/>
    </location>
</feature>
<feature type="compositionally biased region" description="Gly residues" evidence="8">
    <location>
        <begin position="459"/>
        <end position="486"/>
    </location>
</feature>
<feature type="coiled-coil region" evidence="7">
    <location>
        <begin position="1066"/>
        <end position="1104"/>
    </location>
</feature>
<evidence type="ECO:0000259" key="11">
    <source>
        <dbReference type="PROSITE" id="PS50309"/>
    </source>
</evidence>
<keyword evidence="3" id="KW-0272">Extracellular matrix</keyword>
<comment type="caution">
    <text evidence="14">The sequence shown here is derived from an EMBL/GenBank/DDBJ whole genome shotgun (WGS) entry which is preliminary data.</text>
</comment>
<evidence type="ECO:0000256" key="5">
    <source>
        <dbReference type="ARBA" id="ARBA00023054"/>
    </source>
</evidence>
<feature type="compositionally biased region" description="Gly residues" evidence="8">
    <location>
        <begin position="936"/>
        <end position="1002"/>
    </location>
</feature>
<feature type="transmembrane region" description="Helical" evidence="9">
    <location>
        <begin position="75"/>
        <end position="99"/>
    </location>
</feature>
<dbReference type="InterPro" id="IPR050392">
    <property type="entry name" value="Collagen/C1q_domain"/>
</dbReference>
<name>A0A9N7U497_PLEPL</name>
<evidence type="ECO:0000256" key="6">
    <source>
        <dbReference type="ARBA" id="ARBA00023157"/>
    </source>
</evidence>
<feature type="domain" description="EMI" evidence="13">
    <location>
        <begin position="130"/>
        <end position="207"/>
    </location>
</feature>
<feature type="coiled-coil region" evidence="7">
    <location>
        <begin position="376"/>
        <end position="452"/>
    </location>
</feature>
<evidence type="ECO:0000256" key="2">
    <source>
        <dbReference type="ARBA" id="ARBA00022525"/>
    </source>
</evidence>
<feature type="transmembrane region" description="Helical" evidence="9">
    <location>
        <begin position="105"/>
        <end position="128"/>
    </location>
</feature>
<feature type="compositionally biased region" description="Gly residues" evidence="8">
    <location>
        <begin position="279"/>
        <end position="289"/>
    </location>
</feature>
<feature type="compositionally biased region" description="Basic residues" evidence="8">
    <location>
        <begin position="685"/>
        <end position="708"/>
    </location>
</feature>
<feature type="compositionally biased region" description="Gly residues" evidence="8">
    <location>
        <begin position="611"/>
        <end position="664"/>
    </location>
</feature>
<reference evidence="14" key="1">
    <citation type="submission" date="2020-03" db="EMBL/GenBank/DDBJ databases">
        <authorList>
            <person name="Weist P."/>
        </authorList>
    </citation>
    <scope>NUCLEOTIDE SEQUENCE</scope>
</reference>
<keyword evidence="9" id="KW-0472">Membrane</keyword>
<evidence type="ECO:0000256" key="10">
    <source>
        <dbReference type="SAM" id="SignalP"/>
    </source>
</evidence>
<evidence type="ECO:0000256" key="1">
    <source>
        <dbReference type="ARBA" id="ARBA00004498"/>
    </source>
</evidence>
<evidence type="ECO:0008006" key="16">
    <source>
        <dbReference type="Google" id="ProtNLM"/>
    </source>
</evidence>
<organism evidence="14 15">
    <name type="scientific">Pleuronectes platessa</name>
    <name type="common">European plaice</name>
    <dbReference type="NCBI Taxonomy" id="8262"/>
    <lineage>
        <taxon>Eukaryota</taxon>
        <taxon>Metazoa</taxon>
        <taxon>Chordata</taxon>
        <taxon>Craniata</taxon>
        <taxon>Vertebrata</taxon>
        <taxon>Euteleostomi</taxon>
        <taxon>Actinopterygii</taxon>
        <taxon>Neopterygii</taxon>
        <taxon>Teleostei</taxon>
        <taxon>Neoteleostei</taxon>
        <taxon>Acanthomorphata</taxon>
        <taxon>Carangaria</taxon>
        <taxon>Pleuronectiformes</taxon>
        <taxon>Pleuronectoidei</taxon>
        <taxon>Pleuronectidae</taxon>
        <taxon>Pleuronectes</taxon>
    </lineage>
</organism>
<feature type="compositionally biased region" description="Basic residues" evidence="8">
    <location>
        <begin position="780"/>
        <end position="805"/>
    </location>
</feature>
<dbReference type="InterPro" id="IPR003533">
    <property type="entry name" value="Doublecortin_dom"/>
</dbReference>
<dbReference type="PANTHER" id="PTHR15427">
    <property type="entry name" value="EMILIN ELASTIN MICROFIBRIL INTERFACE-LOCATED PROTEIN ELASTIN MICROFIBRIL INTERFACER"/>
    <property type="match status" value="1"/>
</dbReference>
<keyword evidence="9" id="KW-0812">Transmembrane</keyword>
<dbReference type="EMBL" id="CADEAL010000710">
    <property type="protein sequence ID" value="CAB1424165.1"/>
    <property type="molecule type" value="Genomic_DNA"/>
</dbReference>
<feature type="compositionally biased region" description="Gly residues" evidence="8">
    <location>
        <begin position="759"/>
        <end position="779"/>
    </location>
</feature>
<feature type="transmembrane region" description="Helical" evidence="9">
    <location>
        <begin position="46"/>
        <end position="68"/>
    </location>
</feature>
<dbReference type="FunFam" id="2.60.120.40:FF:000010">
    <property type="entry name" value="EMILIN-1 protein"/>
    <property type="match status" value="1"/>
</dbReference>
<feature type="region of interest" description="Disordered" evidence="8">
    <location>
        <begin position="934"/>
        <end position="1017"/>
    </location>
</feature>
<gene>
    <name evidence="14" type="ORF">PLEPLA_LOCUS12086</name>
</gene>
<evidence type="ECO:0000313" key="15">
    <source>
        <dbReference type="Proteomes" id="UP001153269"/>
    </source>
</evidence>
<evidence type="ECO:0000256" key="9">
    <source>
        <dbReference type="SAM" id="Phobius"/>
    </source>
</evidence>
<feature type="region of interest" description="Disordered" evidence="8">
    <location>
        <begin position="208"/>
        <end position="246"/>
    </location>
</feature>
<keyword evidence="6" id="KW-1015">Disulfide bond</keyword>
<accession>A0A9N7U497</accession>
<feature type="compositionally biased region" description="Gly residues" evidence="8">
    <location>
        <begin position="592"/>
        <end position="604"/>
    </location>
</feature>
<dbReference type="PROSITE" id="PS50871">
    <property type="entry name" value="C1Q"/>
    <property type="match status" value="1"/>
</dbReference>
<dbReference type="SMART" id="SM00110">
    <property type="entry name" value="C1Q"/>
    <property type="match status" value="1"/>
</dbReference>
<dbReference type="SUPFAM" id="SSF49842">
    <property type="entry name" value="TNF-like"/>
    <property type="match status" value="1"/>
</dbReference>